<keyword evidence="7" id="KW-0508">mRNA splicing</keyword>
<comment type="subcellular location">
    <subcellularLocation>
        <location evidence="1">Nucleus speckle</location>
    </subcellularLocation>
</comment>
<evidence type="ECO:0000256" key="4">
    <source>
        <dbReference type="ARBA" id="ARBA00022728"/>
    </source>
</evidence>
<comment type="caution">
    <text evidence="12">The sequence shown here is derived from an EMBL/GenBank/DDBJ whole genome shotgun (WGS) entry which is preliminary data.</text>
</comment>
<dbReference type="GO" id="GO:0008380">
    <property type="term" value="P:RNA splicing"/>
    <property type="evidence" value="ECO:0007669"/>
    <property type="project" value="UniProtKB-KW"/>
</dbReference>
<evidence type="ECO:0000256" key="2">
    <source>
        <dbReference type="ARBA" id="ARBA00022553"/>
    </source>
</evidence>
<dbReference type="GO" id="GO:0016607">
    <property type="term" value="C:nuclear speck"/>
    <property type="evidence" value="ECO:0007669"/>
    <property type="project" value="UniProtKB-SubCell"/>
</dbReference>
<protein>
    <submittedName>
        <fullName evidence="12">RNA splicing factor</fullName>
    </submittedName>
</protein>
<evidence type="ECO:0000256" key="10">
    <source>
        <dbReference type="PROSITE-ProRule" id="PRU00176"/>
    </source>
</evidence>
<evidence type="ECO:0000256" key="8">
    <source>
        <dbReference type="ARBA" id="ARBA00023242"/>
    </source>
</evidence>
<evidence type="ECO:0000256" key="9">
    <source>
        <dbReference type="ARBA" id="ARBA00061587"/>
    </source>
</evidence>
<dbReference type="Proteomes" id="UP001454036">
    <property type="component" value="Unassembled WGS sequence"/>
</dbReference>
<evidence type="ECO:0000256" key="1">
    <source>
        <dbReference type="ARBA" id="ARBA00004324"/>
    </source>
</evidence>
<dbReference type="InterPro" id="IPR012677">
    <property type="entry name" value="Nucleotide-bd_a/b_plait_sf"/>
</dbReference>
<sequence length="291" mass="33927">MDGRLVASLESSNVYPKICFQDGTPFPLSNHETSTHRLLPRPHFSSAQGLQLIQQSLIYLEFNACPVLFWFAFVYMEDERDAEDAIRRLDRFEFGRTGRRLRVEWTKQERGSSRRLESSRKPPSNSKPSKTLFVINFDPYNTKTRDLERHFDPYGKILNIRIRRNFGFIQYELQDEATKALEATNLSKLMDRVISVEYAMKDDDDKKPSYGMDRERDRYVSVFKPSFVLCTFGSSINSSQRPSFVLCTFDSSINSSHTAKIGLMYFFAVVRLQHAEDQDLEDDDAWSFKEL</sequence>
<keyword evidence="8" id="KW-0539">Nucleus</keyword>
<evidence type="ECO:0000256" key="6">
    <source>
        <dbReference type="ARBA" id="ARBA00022884"/>
    </source>
</evidence>
<dbReference type="InterPro" id="IPR000504">
    <property type="entry name" value="RRM_dom"/>
</dbReference>
<reference evidence="12 13" key="1">
    <citation type="submission" date="2024-01" db="EMBL/GenBank/DDBJ databases">
        <title>The complete chloroplast genome sequence of Lithospermum erythrorhizon: insights into the phylogenetic relationship among Boraginaceae species and the maternal lineages of purple gromwells.</title>
        <authorList>
            <person name="Okada T."/>
            <person name="Watanabe K."/>
        </authorList>
    </citation>
    <scope>NUCLEOTIDE SEQUENCE [LARGE SCALE GENOMIC DNA]</scope>
</reference>
<dbReference type="SUPFAM" id="SSF54928">
    <property type="entry name" value="RNA-binding domain, RBD"/>
    <property type="match status" value="1"/>
</dbReference>
<dbReference type="EMBL" id="BAABME010006182">
    <property type="protein sequence ID" value="GAA0167682.1"/>
    <property type="molecule type" value="Genomic_DNA"/>
</dbReference>
<dbReference type="Gene3D" id="3.30.70.330">
    <property type="match status" value="2"/>
</dbReference>
<evidence type="ECO:0000256" key="3">
    <source>
        <dbReference type="ARBA" id="ARBA00022664"/>
    </source>
</evidence>
<keyword evidence="2" id="KW-0597">Phosphoprotein</keyword>
<dbReference type="Pfam" id="PF00076">
    <property type="entry name" value="RRM_1"/>
    <property type="match status" value="1"/>
</dbReference>
<comment type="similarity">
    <text evidence="9">Belongs to the splicing factor SR family. RS subfamily.</text>
</comment>
<evidence type="ECO:0000259" key="11">
    <source>
        <dbReference type="PROSITE" id="PS50102"/>
    </source>
</evidence>
<dbReference type="SMART" id="SM00360">
    <property type="entry name" value="RRM"/>
    <property type="match status" value="1"/>
</dbReference>
<feature type="domain" description="RRM" evidence="11">
    <location>
        <begin position="130"/>
        <end position="201"/>
    </location>
</feature>
<dbReference type="PROSITE" id="PS50102">
    <property type="entry name" value="RRM"/>
    <property type="match status" value="1"/>
</dbReference>
<evidence type="ECO:0000256" key="7">
    <source>
        <dbReference type="ARBA" id="ARBA00023187"/>
    </source>
</evidence>
<dbReference type="GO" id="GO:0005681">
    <property type="term" value="C:spliceosomal complex"/>
    <property type="evidence" value="ECO:0007669"/>
    <property type="project" value="UniProtKB-KW"/>
</dbReference>
<dbReference type="GO" id="GO:0006397">
    <property type="term" value="P:mRNA processing"/>
    <property type="evidence" value="ECO:0007669"/>
    <property type="project" value="UniProtKB-KW"/>
</dbReference>
<evidence type="ECO:0000313" key="13">
    <source>
        <dbReference type="Proteomes" id="UP001454036"/>
    </source>
</evidence>
<dbReference type="PANTHER" id="PTHR23147">
    <property type="entry name" value="SERINE/ARGININE RICH SPLICING FACTOR"/>
    <property type="match status" value="1"/>
</dbReference>
<dbReference type="FunFam" id="3.30.70.330:FF:000299">
    <property type="entry name" value="Serine/arginine-rich splicing factor RS31"/>
    <property type="match status" value="1"/>
</dbReference>
<keyword evidence="5" id="KW-0677">Repeat</keyword>
<gene>
    <name evidence="12" type="ORF">LIER_22560</name>
</gene>
<evidence type="ECO:0000256" key="5">
    <source>
        <dbReference type="ARBA" id="ARBA00022737"/>
    </source>
</evidence>
<keyword evidence="3" id="KW-0507">mRNA processing</keyword>
<dbReference type="GO" id="GO:0003723">
    <property type="term" value="F:RNA binding"/>
    <property type="evidence" value="ECO:0007669"/>
    <property type="project" value="UniProtKB-UniRule"/>
</dbReference>
<keyword evidence="4" id="KW-0747">Spliceosome</keyword>
<name>A0AAV3R026_LITER</name>
<evidence type="ECO:0000313" key="12">
    <source>
        <dbReference type="EMBL" id="GAA0167682.1"/>
    </source>
</evidence>
<proteinExistence type="inferred from homology"/>
<organism evidence="12 13">
    <name type="scientific">Lithospermum erythrorhizon</name>
    <name type="common">Purple gromwell</name>
    <name type="synonym">Lithospermum officinale var. erythrorhizon</name>
    <dbReference type="NCBI Taxonomy" id="34254"/>
    <lineage>
        <taxon>Eukaryota</taxon>
        <taxon>Viridiplantae</taxon>
        <taxon>Streptophyta</taxon>
        <taxon>Embryophyta</taxon>
        <taxon>Tracheophyta</taxon>
        <taxon>Spermatophyta</taxon>
        <taxon>Magnoliopsida</taxon>
        <taxon>eudicotyledons</taxon>
        <taxon>Gunneridae</taxon>
        <taxon>Pentapetalae</taxon>
        <taxon>asterids</taxon>
        <taxon>lamiids</taxon>
        <taxon>Boraginales</taxon>
        <taxon>Boraginaceae</taxon>
        <taxon>Boraginoideae</taxon>
        <taxon>Lithospermeae</taxon>
        <taxon>Lithospermum</taxon>
    </lineage>
</organism>
<keyword evidence="13" id="KW-1185">Reference proteome</keyword>
<accession>A0AAV3R026</accession>
<dbReference type="InterPro" id="IPR050907">
    <property type="entry name" value="SRSF"/>
</dbReference>
<dbReference type="AlphaFoldDB" id="A0AAV3R026"/>
<keyword evidence="6 10" id="KW-0694">RNA-binding</keyword>
<dbReference type="InterPro" id="IPR035979">
    <property type="entry name" value="RBD_domain_sf"/>
</dbReference>